<dbReference type="RefSeq" id="WP_173291774.1">
    <property type="nucleotide sequence ID" value="NZ_AP021888.1"/>
</dbReference>
<organism evidence="2 3">
    <name type="scientific">Thiosulfativibrio zosterae</name>
    <dbReference type="NCBI Taxonomy" id="2675053"/>
    <lineage>
        <taxon>Bacteria</taxon>
        <taxon>Pseudomonadati</taxon>
        <taxon>Pseudomonadota</taxon>
        <taxon>Gammaproteobacteria</taxon>
        <taxon>Thiotrichales</taxon>
        <taxon>Piscirickettsiaceae</taxon>
        <taxon>Thiosulfativibrio</taxon>
    </lineage>
</organism>
<proteinExistence type="predicted"/>
<gene>
    <name evidence="2" type="ORF">THMIRHAT_17650</name>
</gene>
<evidence type="ECO:0000313" key="3">
    <source>
        <dbReference type="Proteomes" id="UP000501466"/>
    </source>
</evidence>
<protein>
    <submittedName>
        <fullName evidence="2">Uncharacterized protein</fullName>
    </submittedName>
</protein>
<dbReference type="Proteomes" id="UP000501466">
    <property type="component" value="Chromosome"/>
</dbReference>
<evidence type="ECO:0000256" key="1">
    <source>
        <dbReference type="SAM" id="MobiDB-lite"/>
    </source>
</evidence>
<name>A0A6F8PPH8_9GAMM</name>
<reference evidence="3" key="1">
    <citation type="submission" date="2019-11" db="EMBL/GenBank/DDBJ databases">
        <title>Isolation and characterization of two novel species in the genus Thiomicrorhabdus.</title>
        <authorList>
            <person name="Mochizuki J."/>
            <person name="Kojima H."/>
            <person name="Fukui M."/>
        </authorList>
    </citation>
    <scope>NUCLEOTIDE SEQUENCE [LARGE SCALE GENOMIC DNA]</scope>
    <source>
        <strain evidence="3">AkT22</strain>
    </source>
</reference>
<dbReference type="EMBL" id="AP021888">
    <property type="protein sequence ID" value="BBP44019.1"/>
    <property type="molecule type" value="Genomic_DNA"/>
</dbReference>
<evidence type="ECO:0000313" key="2">
    <source>
        <dbReference type="EMBL" id="BBP44019.1"/>
    </source>
</evidence>
<dbReference type="AlphaFoldDB" id="A0A6F8PPH8"/>
<keyword evidence="3" id="KW-1185">Reference proteome</keyword>
<accession>A0A6F8PPH8</accession>
<feature type="region of interest" description="Disordered" evidence="1">
    <location>
        <begin position="46"/>
        <end position="85"/>
    </location>
</feature>
<sequence length="85" mass="9053">MSAFPINPDAAATMLYGRIGPNLNDGKLNNPNPNVEIAQNNIAKSNIAQQQAQKEQVKADSNYGSDVGRKPQPVGNLGNNVDTYA</sequence>
<dbReference type="KEGG" id="tzo:THMIRHAT_17650"/>